<dbReference type="WBParaSite" id="sdigi.contig47.g2898.t1">
    <property type="protein sequence ID" value="sdigi.contig47.g2898.t1"/>
    <property type="gene ID" value="sdigi.contig47.g2898"/>
</dbReference>
<evidence type="ECO:0000313" key="2">
    <source>
        <dbReference type="WBParaSite" id="sdigi.contig47.g2898.t1"/>
    </source>
</evidence>
<evidence type="ECO:0000313" key="1">
    <source>
        <dbReference type="Proteomes" id="UP000887581"/>
    </source>
</evidence>
<proteinExistence type="predicted"/>
<accession>A0A915PYY4</accession>
<reference evidence="2" key="1">
    <citation type="submission" date="2022-11" db="UniProtKB">
        <authorList>
            <consortium name="WormBaseParasite"/>
        </authorList>
    </citation>
    <scope>IDENTIFICATION</scope>
</reference>
<name>A0A915PYY4_9BILA</name>
<keyword evidence="1" id="KW-1185">Reference proteome</keyword>
<sequence length="88" mass="10047">MVVSEEYNGVKLGTLRNESCGLEADVWIVNDTTLQLTNLKKKGRSDYSLQFFMATKQAKKATDLYKIIRSSAEEYLKPVLAFFVKLIH</sequence>
<protein>
    <submittedName>
        <fullName evidence="2">Uncharacterized protein</fullName>
    </submittedName>
</protein>
<organism evidence="1 2">
    <name type="scientific">Setaria digitata</name>
    <dbReference type="NCBI Taxonomy" id="48799"/>
    <lineage>
        <taxon>Eukaryota</taxon>
        <taxon>Metazoa</taxon>
        <taxon>Ecdysozoa</taxon>
        <taxon>Nematoda</taxon>
        <taxon>Chromadorea</taxon>
        <taxon>Rhabditida</taxon>
        <taxon>Spirurina</taxon>
        <taxon>Spiruromorpha</taxon>
        <taxon>Filarioidea</taxon>
        <taxon>Setariidae</taxon>
        <taxon>Setaria</taxon>
    </lineage>
</organism>
<dbReference type="AlphaFoldDB" id="A0A915PYY4"/>
<dbReference type="Proteomes" id="UP000887581">
    <property type="component" value="Unplaced"/>
</dbReference>